<name>A0ABT4VNG0_9HYPH</name>
<evidence type="ECO:0000313" key="3">
    <source>
        <dbReference type="EMBL" id="MDA4846144.1"/>
    </source>
</evidence>
<dbReference type="RefSeq" id="WP_271089863.1">
    <property type="nucleotide sequence ID" value="NZ_JAPJZH010000006.1"/>
</dbReference>
<feature type="domain" description="DUF5655" evidence="2">
    <location>
        <begin position="239"/>
        <end position="342"/>
    </location>
</feature>
<dbReference type="EMBL" id="JAPJZH010000006">
    <property type="protein sequence ID" value="MDA4846144.1"/>
    <property type="molecule type" value="Genomic_DNA"/>
</dbReference>
<comment type="caution">
    <text evidence="3">The sequence shown here is derived from an EMBL/GenBank/DDBJ whole genome shotgun (WGS) entry which is preliminary data.</text>
</comment>
<accession>A0ABT4VNG0</accession>
<keyword evidence="4" id="KW-1185">Reference proteome</keyword>
<dbReference type="InterPro" id="IPR043714">
    <property type="entry name" value="DUF5655"/>
</dbReference>
<dbReference type="Pfam" id="PF13643">
    <property type="entry name" value="DUF4145"/>
    <property type="match status" value="1"/>
</dbReference>
<protein>
    <submittedName>
        <fullName evidence="3">DUF5655 domain-containing protein</fullName>
    </submittedName>
</protein>
<proteinExistence type="predicted"/>
<reference evidence="3" key="1">
    <citation type="submission" date="2022-11" db="EMBL/GenBank/DDBJ databases">
        <title>Hoeflea poritis sp. nov., isolated from scleractinian coral Porites lutea.</title>
        <authorList>
            <person name="Zhang G."/>
            <person name="Wei Q."/>
            <person name="Cai L."/>
        </authorList>
    </citation>
    <scope>NUCLEOTIDE SEQUENCE</scope>
    <source>
        <strain evidence="3">E7-10</strain>
    </source>
</reference>
<evidence type="ECO:0000259" key="1">
    <source>
        <dbReference type="Pfam" id="PF13643"/>
    </source>
</evidence>
<feature type="domain" description="DUF4145" evidence="1">
    <location>
        <begin position="110"/>
        <end position="196"/>
    </location>
</feature>
<evidence type="ECO:0000259" key="2">
    <source>
        <dbReference type="Pfam" id="PF18899"/>
    </source>
</evidence>
<sequence length="348" mass="39901">MSDQIRKFFCNICSGHTNHFVQREYTKTSDNGYWTKNELLIIECCGCEHSALVKRTLTEDDIEYFEDPTTGEQDSEGHWNETIYPPVTYRDLPNWFDDLPDPTLQEILRETYKSLQTESHYLATFGSRTLLDRLIVLTVGDKGNFQSGLKALRESGKISQHEHEIIKPVVQAGNAAAHRGWAPSKEQLTTILDTVEGLIHRLLVLPKLAEELEEAVPARDGEAKRKSVRRIPTTLEKIEAAPTNLRELYDALDVKLRSLGNDIKINPQKHYIAYRRRRNFASVQIYNQKQLLRVYLNVEPDTVILAEGFTRDVRQIGHFGTGDLEVTIESMADLERAEMLFEDSYFAS</sequence>
<dbReference type="Pfam" id="PF18899">
    <property type="entry name" value="DUF5655"/>
    <property type="match status" value="1"/>
</dbReference>
<dbReference type="Proteomes" id="UP001148313">
    <property type="component" value="Unassembled WGS sequence"/>
</dbReference>
<evidence type="ECO:0000313" key="4">
    <source>
        <dbReference type="Proteomes" id="UP001148313"/>
    </source>
</evidence>
<organism evidence="3 4">
    <name type="scientific">Hoeflea poritis</name>
    <dbReference type="NCBI Taxonomy" id="2993659"/>
    <lineage>
        <taxon>Bacteria</taxon>
        <taxon>Pseudomonadati</taxon>
        <taxon>Pseudomonadota</taxon>
        <taxon>Alphaproteobacteria</taxon>
        <taxon>Hyphomicrobiales</taxon>
        <taxon>Rhizobiaceae</taxon>
        <taxon>Hoeflea</taxon>
    </lineage>
</organism>
<dbReference type="InterPro" id="IPR025285">
    <property type="entry name" value="DUF4145"/>
</dbReference>
<gene>
    <name evidence="3" type="ORF">OOZ53_12335</name>
</gene>